<dbReference type="GO" id="GO:0005737">
    <property type="term" value="C:cytoplasm"/>
    <property type="evidence" value="ECO:0007669"/>
    <property type="project" value="TreeGrafter"/>
</dbReference>
<evidence type="ECO:0000256" key="1">
    <source>
        <dbReference type="ARBA" id="ARBA00022741"/>
    </source>
</evidence>
<keyword evidence="2" id="KW-0342">GTP-binding</keyword>
<dbReference type="GO" id="GO:0001664">
    <property type="term" value="F:G protein-coupled receptor binding"/>
    <property type="evidence" value="ECO:0007669"/>
    <property type="project" value="TreeGrafter"/>
</dbReference>
<name>A0A914DQA3_9BILA</name>
<dbReference type="PROSITE" id="PS51882">
    <property type="entry name" value="G_ALPHA"/>
    <property type="match status" value="1"/>
</dbReference>
<dbReference type="AlphaFoldDB" id="A0A914DQA3"/>
<dbReference type="Pfam" id="PF00503">
    <property type="entry name" value="G-alpha"/>
    <property type="match status" value="1"/>
</dbReference>
<evidence type="ECO:0000313" key="3">
    <source>
        <dbReference type="Proteomes" id="UP000887540"/>
    </source>
</evidence>
<dbReference type="InterPro" id="IPR001019">
    <property type="entry name" value="Gprotein_alpha_su"/>
</dbReference>
<sequence length="105" mass="12020">MKILHDHGFTEEEKALQKCIVYNNVIESMVTILAGMKTLQIKFEDTSLEKEAKIVYESAQSRQFDSSESIYPELCEALKNLWNDKAVCVKAIERANEYQLPECAS</sequence>
<keyword evidence="3" id="KW-1185">Reference proteome</keyword>
<accession>A0A914DQA3</accession>
<dbReference type="GO" id="GO:0005525">
    <property type="term" value="F:GTP binding"/>
    <property type="evidence" value="ECO:0007669"/>
    <property type="project" value="UniProtKB-KW"/>
</dbReference>
<organism evidence="3 4">
    <name type="scientific">Acrobeloides nanus</name>
    <dbReference type="NCBI Taxonomy" id="290746"/>
    <lineage>
        <taxon>Eukaryota</taxon>
        <taxon>Metazoa</taxon>
        <taxon>Ecdysozoa</taxon>
        <taxon>Nematoda</taxon>
        <taxon>Chromadorea</taxon>
        <taxon>Rhabditida</taxon>
        <taxon>Tylenchina</taxon>
        <taxon>Cephalobomorpha</taxon>
        <taxon>Cephaloboidea</taxon>
        <taxon>Cephalobidae</taxon>
        <taxon>Acrobeloides</taxon>
    </lineage>
</organism>
<dbReference type="WBParaSite" id="ACRNAN_scaffold3595.g11877.t1">
    <property type="protein sequence ID" value="ACRNAN_scaffold3595.g11877.t1"/>
    <property type="gene ID" value="ACRNAN_scaffold3595.g11877"/>
</dbReference>
<dbReference type="PANTHER" id="PTHR10218:SF245">
    <property type="entry name" value="GUANINE NUCLEOTIDE-BINDING PROTEIN ALPHA-2 SUBUNIT-RELATED"/>
    <property type="match status" value="1"/>
</dbReference>
<dbReference type="GO" id="GO:0003924">
    <property type="term" value="F:GTPase activity"/>
    <property type="evidence" value="ECO:0007669"/>
    <property type="project" value="InterPro"/>
</dbReference>
<dbReference type="Proteomes" id="UP000887540">
    <property type="component" value="Unplaced"/>
</dbReference>
<dbReference type="GO" id="GO:0005834">
    <property type="term" value="C:heterotrimeric G-protein complex"/>
    <property type="evidence" value="ECO:0007669"/>
    <property type="project" value="TreeGrafter"/>
</dbReference>
<dbReference type="InterPro" id="IPR011025">
    <property type="entry name" value="GproteinA_insert"/>
</dbReference>
<dbReference type="GO" id="GO:0031683">
    <property type="term" value="F:G-protein beta/gamma-subunit complex binding"/>
    <property type="evidence" value="ECO:0007669"/>
    <property type="project" value="InterPro"/>
</dbReference>
<dbReference type="GO" id="GO:0007188">
    <property type="term" value="P:adenylate cyclase-modulating G protein-coupled receptor signaling pathway"/>
    <property type="evidence" value="ECO:0007669"/>
    <property type="project" value="TreeGrafter"/>
</dbReference>
<dbReference type="PANTHER" id="PTHR10218">
    <property type="entry name" value="GTP-BINDING PROTEIN ALPHA SUBUNIT"/>
    <property type="match status" value="1"/>
</dbReference>
<keyword evidence="1" id="KW-0547">Nucleotide-binding</keyword>
<evidence type="ECO:0000256" key="2">
    <source>
        <dbReference type="ARBA" id="ARBA00023134"/>
    </source>
</evidence>
<dbReference type="SUPFAM" id="SSF47895">
    <property type="entry name" value="Transducin (alpha subunit), insertion domain"/>
    <property type="match status" value="1"/>
</dbReference>
<reference evidence="4" key="1">
    <citation type="submission" date="2022-11" db="UniProtKB">
        <authorList>
            <consortium name="WormBaseParasite"/>
        </authorList>
    </citation>
    <scope>IDENTIFICATION</scope>
</reference>
<dbReference type="Gene3D" id="1.10.400.10">
    <property type="entry name" value="GI Alpha 1, domain 2-like"/>
    <property type="match status" value="1"/>
</dbReference>
<protein>
    <submittedName>
        <fullName evidence="4">Uncharacterized protein</fullName>
    </submittedName>
</protein>
<evidence type="ECO:0000313" key="4">
    <source>
        <dbReference type="WBParaSite" id="ACRNAN_scaffold3595.g11877.t1"/>
    </source>
</evidence>
<proteinExistence type="predicted"/>